<name>A0A395J080_9HELO</name>
<dbReference type="EMBL" id="QKRW01000010">
    <property type="protein sequence ID" value="RAL65494.1"/>
    <property type="molecule type" value="Genomic_DNA"/>
</dbReference>
<feature type="domain" description="Heterokaryon incompatibility" evidence="2">
    <location>
        <begin position="49"/>
        <end position="175"/>
    </location>
</feature>
<dbReference type="Pfam" id="PF06985">
    <property type="entry name" value="HET"/>
    <property type="match status" value="1"/>
</dbReference>
<keyword evidence="4" id="KW-1185">Reference proteome</keyword>
<evidence type="ECO:0000259" key="2">
    <source>
        <dbReference type="Pfam" id="PF06985"/>
    </source>
</evidence>
<reference evidence="3 4" key="1">
    <citation type="submission" date="2018-06" db="EMBL/GenBank/DDBJ databases">
        <title>Genome Sequence of the Brown Rot Fungal Pathogen Monilinia fructigena.</title>
        <authorList>
            <person name="Landi L."/>
            <person name="De Miccolis Angelini R.M."/>
            <person name="Pollastro S."/>
            <person name="Abate D."/>
            <person name="Faretra F."/>
            <person name="Romanazzi G."/>
        </authorList>
    </citation>
    <scope>NUCLEOTIDE SEQUENCE [LARGE SCALE GENOMIC DNA]</scope>
    <source>
        <strain evidence="3 4">Mfrg269</strain>
    </source>
</reference>
<accession>A0A395J080</accession>
<proteinExistence type="predicted"/>
<feature type="region of interest" description="Disordered" evidence="1">
    <location>
        <begin position="615"/>
        <end position="634"/>
    </location>
</feature>
<dbReference type="AlphaFoldDB" id="A0A395J080"/>
<dbReference type="InterPro" id="IPR010730">
    <property type="entry name" value="HET"/>
</dbReference>
<gene>
    <name evidence="3" type="ORF">DID88_001060</name>
</gene>
<dbReference type="PANTHER" id="PTHR24148">
    <property type="entry name" value="ANKYRIN REPEAT DOMAIN-CONTAINING PROTEIN 39 HOMOLOG-RELATED"/>
    <property type="match status" value="1"/>
</dbReference>
<dbReference type="Proteomes" id="UP000249056">
    <property type="component" value="Unassembled WGS sequence"/>
</dbReference>
<sequence>MSSPYLDLPLLRPDKQIRLLRLEPSSSTSDVYHFSLAVHDFSDDVHPSYIAISYTWGDPVPLLPIILNGKKMQVRFNCWYSLWQMRHHGFTDYLWIDSLCINQDDDEEKNFQVSIMGSIYESALWVASCLGTGETIGIIQSVLTSDDRDARLARIKIRQRFDQLPYFDRVWIKQEIILARDITLFYGLEKLSWETFNMLINTVEMPWDLQFDSEDNASIGLFGVSNNNELSDKSYVANQEFDLPLHETEKISTTVQLCNHRSRSKSGTFVDLVLRYRTAKSTNPRDKIYALLSLIPKDDIIRQSLVIDYGQPTFYLFHAIVRLIYYSIYENVKVGDKHLVLKLVGDWLGINENNPEMDDYLRLIPNAPSDWLPSSTSDLSNSWVKGFDPYIMLDVIEICHIRPENELGSNLTLKSEEYKPLSFLEHINTWREDDQKWSKTEMNQLLPAKLETAKVTFIWPDLHSDVLPGMKEFLVNPDVRAGDFIAILVWSRTENLYYDTDQWTAAHAIFRAIDIKGQYKEVDRADKSAISLSEEIVDDTCVSYMLHSWAIPVRKDLTLLTRGEDCYPYNRDLNHEPVLGELKLHHRDALIPLILNHTPLHALMYPAPENSSFSTIQLGDGMKPGSHKRQTDRSLKRKADYDYIRDILG</sequence>
<dbReference type="InterPro" id="IPR052895">
    <property type="entry name" value="HetReg/Transcr_Mod"/>
</dbReference>
<comment type="caution">
    <text evidence="3">The sequence shown here is derived from an EMBL/GenBank/DDBJ whole genome shotgun (WGS) entry which is preliminary data.</text>
</comment>
<protein>
    <recommendedName>
        <fullName evidence="2">Heterokaryon incompatibility domain-containing protein</fullName>
    </recommendedName>
</protein>
<organism evidence="3 4">
    <name type="scientific">Monilinia fructigena</name>
    <dbReference type="NCBI Taxonomy" id="38457"/>
    <lineage>
        <taxon>Eukaryota</taxon>
        <taxon>Fungi</taxon>
        <taxon>Dikarya</taxon>
        <taxon>Ascomycota</taxon>
        <taxon>Pezizomycotina</taxon>
        <taxon>Leotiomycetes</taxon>
        <taxon>Helotiales</taxon>
        <taxon>Sclerotiniaceae</taxon>
        <taxon>Monilinia</taxon>
    </lineage>
</organism>
<evidence type="ECO:0000313" key="4">
    <source>
        <dbReference type="Proteomes" id="UP000249056"/>
    </source>
</evidence>
<evidence type="ECO:0000256" key="1">
    <source>
        <dbReference type="SAM" id="MobiDB-lite"/>
    </source>
</evidence>
<dbReference type="PANTHER" id="PTHR24148:SF73">
    <property type="entry name" value="HET DOMAIN PROTEIN (AFU_ORTHOLOGUE AFUA_8G01020)"/>
    <property type="match status" value="1"/>
</dbReference>
<evidence type="ECO:0000313" key="3">
    <source>
        <dbReference type="EMBL" id="RAL65494.1"/>
    </source>
</evidence>
<dbReference type="OrthoDB" id="194358at2759"/>